<dbReference type="GeneID" id="25260084"/>
<dbReference type="OrthoDB" id="21643at2759"/>
<dbReference type="HOGENOM" id="CLU_792462_0_0_1"/>
<evidence type="ECO:0000256" key="1">
    <source>
        <dbReference type="SAM" id="MobiDB-lite"/>
    </source>
</evidence>
<dbReference type="EMBL" id="JMKJ01000421">
    <property type="protein sequence ID" value="KGG51025.1"/>
    <property type="molecule type" value="Genomic_DNA"/>
</dbReference>
<sequence length="350" mass="39272">MEDLPPSRIYIGGLSTSVTAAEITSRLSAYADVNSVEIIDSSLPGIQPIKVTFRGFSRIWICKFILQRRVLLEKMYFILFGQLHWKHGRYGRSVRSMKLRFPDNTIRIIDPLSHKNALEKLFGSEKPKPYHLLAWKIDDFAKGRDSQTLLFSSENELVPQVGQALTDEQQIPSLEDQPHINKDSMPNSNSIGHLFDPLLFKEGSNGFMAFLNLGLFSAIAESSSAAPVETPSSCTEALSSSDVAKQSSSPNTLATAGSRSLCSALEEWIGSMPVAPAFAFNPFERLHQNTSSRLYFCRLEGNVNGKVDDQSVNDQSVNDQNWVSQKETLMQDFKDVRRLLLAKKNKRFKY</sequence>
<dbReference type="RefSeq" id="XP_013237476.1">
    <property type="nucleotide sequence ID" value="XM_013382022.1"/>
</dbReference>
<dbReference type="Proteomes" id="UP000029725">
    <property type="component" value="Unassembled WGS sequence"/>
</dbReference>
<feature type="region of interest" description="Disordered" evidence="1">
    <location>
        <begin position="229"/>
        <end position="254"/>
    </location>
</feature>
<dbReference type="VEuPathDB" id="MicrosporidiaDB:DI09_47p30"/>
<reference evidence="2 3" key="1">
    <citation type="submission" date="2014-04" db="EMBL/GenBank/DDBJ databases">
        <title>A new species of microsporidia sheds light on the evolution of extreme parasitism.</title>
        <authorList>
            <person name="Haag K.L."/>
            <person name="James T.Y."/>
            <person name="Larsson R."/>
            <person name="Schaer T.M."/>
            <person name="Refardt D."/>
            <person name="Pombert J.-F."/>
            <person name="Ebert D."/>
        </authorList>
    </citation>
    <scope>NUCLEOTIDE SEQUENCE [LARGE SCALE GENOMIC DNA]</scope>
    <source>
        <strain evidence="2 3">UGP3</strain>
        <tissue evidence="2">Spores</tissue>
    </source>
</reference>
<name>A0A098VPX4_9MICR</name>
<protein>
    <recommendedName>
        <fullName evidence="4">RRM domain-containing protein</fullName>
    </recommendedName>
</protein>
<dbReference type="AlphaFoldDB" id="A0A098VPX4"/>
<keyword evidence="3" id="KW-1185">Reference proteome</keyword>
<evidence type="ECO:0008006" key="4">
    <source>
        <dbReference type="Google" id="ProtNLM"/>
    </source>
</evidence>
<organism evidence="2 3">
    <name type="scientific">Mitosporidium daphniae</name>
    <dbReference type="NCBI Taxonomy" id="1485682"/>
    <lineage>
        <taxon>Eukaryota</taxon>
        <taxon>Fungi</taxon>
        <taxon>Fungi incertae sedis</taxon>
        <taxon>Microsporidia</taxon>
        <taxon>Mitosporidium</taxon>
    </lineage>
</organism>
<evidence type="ECO:0000313" key="2">
    <source>
        <dbReference type="EMBL" id="KGG51025.1"/>
    </source>
</evidence>
<proteinExistence type="predicted"/>
<comment type="caution">
    <text evidence="2">The sequence shown here is derived from an EMBL/GenBank/DDBJ whole genome shotgun (WGS) entry which is preliminary data.</text>
</comment>
<accession>A0A098VPX4</accession>
<gene>
    <name evidence="2" type="ORF">DI09_47p30</name>
</gene>
<evidence type="ECO:0000313" key="3">
    <source>
        <dbReference type="Proteomes" id="UP000029725"/>
    </source>
</evidence>